<gene>
    <name evidence="3" type="ORF">G3I74_11275</name>
</gene>
<protein>
    <recommendedName>
        <fullName evidence="5">Sulfotransferase family protein</fullName>
    </recommendedName>
</protein>
<keyword evidence="4" id="KW-1185">Reference proteome</keyword>
<organism evidence="3 4">
    <name type="scientific">Wenzhouxiangella limi</name>
    <dbReference type="NCBI Taxonomy" id="2707351"/>
    <lineage>
        <taxon>Bacteria</taxon>
        <taxon>Pseudomonadati</taxon>
        <taxon>Pseudomonadota</taxon>
        <taxon>Gammaproteobacteria</taxon>
        <taxon>Chromatiales</taxon>
        <taxon>Wenzhouxiangellaceae</taxon>
        <taxon>Wenzhouxiangella</taxon>
    </lineage>
</organism>
<dbReference type="RefSeq" id="WP_164211712.1">
    <property type="nucleotide sequence ID" value="NZ_JAAGSC010000042.1"/>
</dbReference>
<comment type="caution">
    <text evidence="3">The sequence shown here is derived from an EMBL/GenBank/DDBJ whole genome shotgun (WGS) entry which is preliminary data.</text>
</comment>
<evidence type="ECO:0000313" key="4">
    <source>
        <dbReference type="Proteomes" id="UP000484885"/>
    </source>
</evidence>
<evidence type="ECO:0000256" key="2">
    <source>
        <dbReference type="SAM" id="MobiDB-lite"/>
    </source>
</evidence>
<dbReference type="Proteomes" id="UP000484885">
    <property type="component" value="Unassembled WGS sequence"/>
</dbReference>
<evidence type="ECO:0008006" key="5">
    <source>
        <dbReference type="Google" id="ProtNLM"/>
    </source>
</evidence>
<proteinExistence type="predicted"/>
<dbReference type="SUPFAM" id="SSF52540">
    <property type="entry name" value="P-loop containing nucleoside triphosphate hydrolases"/>
    <property type="match status" value="1"/>
</dbReference>
<dbReference type="Gene3D" id="3.40.50.300">
    <property type="entry name" value="P-loop containing nucleotide triphosphate hydrolases"/>
    <property type="match status" value="1"/>
</dbReference>
<accession>A0A845V225</accession>
<feature type="coiled-coil region" evidence="1">
    <location>
        <begin position="612"/>
        <end position="639"/>
    </location>
</feature>
<dbReference type="AlphaFoldDB" id="A0A845V225"/>
<feature type="coiled-coil region" evidence="1">
    <location>
        <begin position="554"/>
        <end position="588"/>
    </location>
</feature>
<sequence>MTANVVVHADSPNVSWICEKSQGMTSTRGLVVLGMHRSGTSAVTAALRAMGAYVGTQEELTPVYPENPRGFEERRDARQLCDQLLHSVGADWWKIADFDVSRVSDATRGELEGQFQALADRLCAHPVWALKEPRLCLLWPLFAPWLTDVVPIQVIRHPLAVARSLRRRNGLPMRVGQALWARYNMAVDDYPWPQKPLRIHYEALIQHPVETLSALAESLKAVGVLGLTPSRAATVVESGLQHESGQESDAWWLPECHKYWRGLQRGETFHVIRKSLDSVLAEFEQQDAELQQQLRASANPPATEYQYKQALLRARLNQCLVEADELAEKIGFSNDCQPASSGQMRTPSQHSNKGKKMSNASKIALWAPPDWDASPLAVWLSAAGCSVLPTSEVEGPESLLAQLNQNAACKALVVVHVPKVQLAAALKAGQALDRALEDWVQSTKTVLAVVRRHRKRIVLIQLQSGCSDASKLQVSLTKHFGLESPSASLSLPEAASMPAMLRVLAQRLIESALGSRTLLAELNASTLFNTDGGGSESDLIRMAHQDFLASVDERAHLSAQNDQLQDELKQAEQLAQQASAQVADLTRSKQARSDSQKLIKQVHFLEERLAHYHLENARLSAAEREVERLNRKLGFQQRRLNYVESSVSWKLTRPLRGVMKLLRGNKTADSSSDGRSRS</sequence>
<evidence type="ECO:0000313" key="3">
    <source>
        <dbReference type="EMBL" id="NDY96310.1"/>
    </source>
</evidence>
<feature type="region of interest" description="Disordered" evidence="2">
    <location>
        <begin position="337"/>
        <end position="357"/>
    </location>
</feature>
<dbReference type="InterPro" id="IPR027417">
    <property type="entry name" value="P-loop_NTPase"/>
</dbReference>
<feature type="compositionally biased region" description="Polar residues" evidence="2">
    <location>
        <begin position="337"/>
        <end position="351"/>
    </location>
</feature>
<evidence type="ECO:0000256" key="1">
    <source>
        <dbReference type="SAM" id="Coils"/>
    </source>
</evidence>
<reference evidence="3 4" key="1">
    <citation type="submission" date="2020-02" db="EMBL/GenBank/DDBJ databases">
        <authorList>
            <person name="Zhang X.-Y."/>
        </authorList>
    </citation>
    <scope>NUCLEOTIDE SEQUENCE [LARGE SCALE GENOMIC DNA]</scope>
    <source>
        <strain evidence="3 4">C33</strain>
    </source>
</reference>
<dbReference type="EMBL" id="JAAGSC010000042">
    <property type="protein sequence ID" value="NDY96310.1"/>
    <property type="molecule type" value="Genomic_DNA"/>
</dbReference>
<keyword evidence="1" id="KW-0175">Coiled coil</keyword>
<dbReference type="Pfam" id="PF13469">
    <property type="entry name" value="Sulfotransfer_3"/>
    <property type="match status" value="1"/>
</dbReference>
<name>A0A845V225_9GAMM</name>